<accession>A0ABN7SPI8</accession>
<keyword evidence="3 7" id="KW-0812">Transmembrane</keyword>
<proteinExistence type="inferred from homology"/>
<keyword evidence="5 7" id="KW-0472">Membrane</keyword>
<evidence type="ECO:0000256" key="5">
    <source>
        <dbReference type="ARBA" id="ARBA00023136"/>
    </source>
</evidence>
<feature type="transmembrane region" description="Helical" evidence="7">
    <location>
        <begin position="633"/>
        <end position="662"/>
    </location>
</feature>
<feature type="transmembrane region" description="Helical" evidence="7">
    <location>
        <begin position="687"/>
        <end position="710"/>
    </location>
</feature>
<organism evidence="8 9">
    <name type="scientific">Oikopleura dioica</name>
    <name type="common">Tunicate</name>
    <dbReference type="NCBI Taxonomy" id="34765"/>
    <lineage>
        <taxon>Eukaryota</taxon>
        <taxon>Metazoa</taxon>
        <taxon>Chordata</taxon>
        <taxon>Tunicata</taxon>
        <taxon>Appendicularia</taxon>
        <taxon>Copelata</taxon>
        <taxon>Oikopleuridae</taxon>
        <taxon>Oikopleura</taxon>
    </lineage>
</organism>
<sequence length="761" mass="84541">MGCFGGCDKDDGKKEHDIRQGPNQKRGCTDILCALFFMAFVAFWIASGIMAFQSGDPMMLIYPTDSYGNLCGDPNNNYTSEKPYLMYYDITACGNVGDTVVNNGQCATHQSCRAECPSEFWSYWTDAYPLITAQEAVLVGAGQDPNANPILNCATSADTVGCVDFTKFICKKQYQSVINNIVSGTTSLAEAKTQLEELIEFGDCAEYYVPSTPVQHRCMPGVPGVDEDEFAANISANTNATEEGLIEGINGLASNAASEAFDMAMADIQTTYPVILLGLSLAMVVSFTWIFLMRFFAAVIIWVMIFGLFGVLAFGTYYCYTQYALLKGMEVVGASLTADYIGGMAQASGTVELWLALFIIACILLVVFTVLLLFFAKRLRIATRIIGEASKAIGKIMSSLFFPLFTGVMYMAVTAYFALTSAYIATSAEAKFHLENRTSEVNNSVLSIPCDIHDWNSEDHEHYDNPNVTCVFDKYVGNYAWTNETVYVHLVNLFGFYWMMNYITALGQMTLSGAFSHWYFTMKKSDLPAFTLWASFKRTFYHIGTMAFGSLIIAIIQIIRTILNYIERKTKKGNNKFLKAIICMCKCCMWCLENVFKYINKNAYILTAMYGYNFCKASCKAVKLIIANAARAAAILGVTTVLLFIGKFVVAAGCASFTWAFFAGQFGDAETNSFVQFMNSDPDKINYIWFPTVITFIGSYVIAVGFFNVYQMAIDTIFLCFLEDLERNDGSAEKPYFMSKSLMSLLGKKNKTTGDKELKKM</sequence>
<dbReference type="Proteomes" id="UP001158576">
    <property type="component" value="Chromosome 1"/>
</dbReference>
<evidence type="ECO:0000256" key="1">
    <source>
        <dbReference type="ARBA" id="ARBA00004141"/>
    </source>
</evidence>
<comment type="similarity">
    <text evidence="2 7">Belongs to the CTL (choline transporter-like) family.</text>
</comment>
<reference evidence="8 9" key="1">
    <citation type="submission" date="2021-04" db="EMBL/GenBank/DDBJ databases">
        <authorList>
            <person name="Bliznina A."/>
        </authorList>
    </citation>
    <scope>NUCLEOTIDE SEQUENCE [LARGE SCALE GENOMIC DNA]</scope>
</reference>
<name>A0ABN7SPI8_OIKDI</name>
<evidence type="ECO:0000256" key="3">
    <source>
        <dbReference type="ARBA" id="ARBA00022692"/>
    </source>
</evidence>
<feature type="transmembrane region" description="Helical" evidence="7">
    <location>
        <begin position="577"/>
        <end position="596"/>
    </location>
</feature>
<dbReference type="PANTHER" id="PTHR12385">
    <property type="entry name" value="CHOLINE TRANSPORTER-LIKE (SLC FAMILY 44)"/>
    <property type="match status" value="1"/>
</dbReference>
<comment type="subcellular location">
    <subcellularLocation>
        <location evidence="7">Cell membrane</location>
        <topology evidence="7">Multi-pass membrane protein</topology>
    </subcellularLocation>
    <subcellularLocation>
        <location evidence="1">Membrane</location>
        <topology evidence="1">Multi-pass membrane protein</topology>
    </subcellularLocation>
</comment>
<evidence type="ECO:0000256" key="4">
    <source>
        <dbReference type="ARBA" id="ARBA00022989"/>
    </source>
</evidence>
<evidence type="ECO:0000256" key="6">
    <source>
        <dbReference type="ARBA" id="ARBA00023180"/>
    </source>
</evidence>
<feature type="transmembrane region" description="Helical" evidence="7">
    <location>
        <begin position="496"/>
        <end position="520"/>
    </location>
</feature>
<gene>
    <name evidence="8" type="ORF">OKIOD_LOCUS10707</name>
</gene>
<evidence type="ECO:0000313" key="8">
    <source>
        <dbReference type="EMBL" id="CAG5105229.1"/>
    </source>
</evidence>
<dbReference type="EMBL" id="OU015566">
    <property type="protein sequence ID" value="CAG5105229.1"/>
    <property type="molecule type" value="Genomic_DNA"/>
</dbReference>
<keyword evidence="9" id="KW-1185">Reference proteome</keyword>
<dbReference type="PANTHER" id="PTHR12385:SF14">
    <property type="entry name" value="CHOLINE TRANSPORTER-LIKE 2"/>
    <property type="match status" value="1"/>
</dbReference>
<feature type="transmembrane region" description="Helical" evidence="7">
    <location>
        <begin position="353"/>
        <end position="375"/>
    </location>
</feature>
<evidence type="ECO:0000256" key="7">
    <source>
        <dbReference type="RuleBase" id="RU368066"/>
    </source>
</evidence>
<dbReference type="InterPro" id="IPR007603">
    <property type="entry name" value="Choline_transptr-like"/>
</dbReference>
<keyword evidence="6" id="KW-0325">Glycoprotein</keyword>
<feature type="transmembrane region" description="Helical" evidence="7">
    <location>
        <begin position="272"/>
        <end position="292"/>
    </location>
</feature>
<feature type="transmembrane region" description="Helical" evidence="7">
    <location>
        <begin position="299"/>
        <end position="318"/>
    </location>
</feature>
<keyword evidence="4 7" id="KW-1133">Transmembrane helix</keyword>
<feature type="transmembrane region" description="Helical" evidence="7">
    <location>
        <begin position="396"/>
        <end position="419"/>
    </location>
</feature>
<feature type="transmembrane region" description="Helical" evidence="7">
    <location>
        <begin position="31"/>
        <end position="52"/>
    </location>
</feature>
<evidence type="ECO:0000256" key="2">
    <source>
        <dbReference type="ARBA" id="ARBA00007168"/>
    </source>
</evidence>
<evidence type="ECO:0000313" key="9">
    <source>
        <dbReference type="Proteomes" id="UP001158576"/>
    </source>
</evidence>
<feature type="transmembrane region" description="Helical" evidence="7">
    <location>
        <begin position="540"/>
        <end position="565"/>
    </location>
</feature>
<protein>
    <recommendedName>
        <fullName evidence="7">Choline transporter-like protein</fullName>
    </recommendedName>
</protein>
<comment type="function">
    <text evidence="7">Choline transporter.</text>
</comment>
<dbReference type="Pfam" id="PF04515">
    <property type="entry name" value="Choline_transpo"/>
    <property type="match status" value="1"/>
</dbReference>